<keyword evidence="1" id="KW-0560">Oxidoreductase</keyword>
<dbReference type="GO" id="GO:0016491">
    <property type="term" value="F:oxidoreductase activity"/>
    <property type="evidence" value="ECO:0007669"/>
    <property type="project" value="UniProtKB-KW"/>
</dbReference>
<accession>A0A7S2GNW6</accession>
<dbReference type="InterPro" id="IPR050523">
    <property type="entry name" value="AKR_Detox_Biosynth"/>
</dbReference>
<organism evidence="3">
    <name type="scientific">Octactis speculum</name>
    <dbReference type="NCBI Taxonomy" id="3111310"/>
    <lineage>
        <taxon>Eukaryota</taxon>
        <taxon>Sar</taxon>
        <taxon>Stramenopiles</taxon>
        <taxon>Ochrophyta</taxon>
        <taxon>Dictyochophyceae</taxon>
        <taxon>Dictyochales</taxon>
        <taxon>Dictyochaceae</taxon>
        <taxon>Octactis</taxon>
    </lineage>
</organism>
<dbReference type="Pfam" id="PF00248">
    <property type="entry name" value="Aldo_ket_red"/>
    <property type="match status" value="1"/>
</dbReference>
<evidence type="ECO:0000313" key="3">
    <source>
        <dbReference type="EMBL" id="CAD9460725.1"/>
    </source>
</evidence>
<feature type="domain" description="NADP-dependent oxidoreductase" evidence="2">
    <location>
        <begin position="2"/>
        <end position="329"/>
    </location>
</feature>
<sequence>MTFGKQNTLEEGVEQLNEAFDTYGINFLDTAEMYPVPTDAETQGRTDEAVAMFLKNRKREDVVLATKVSGRADRITWLPRRLPNTPASLTKEQIFDSVDASLKRLGVDYIDLLQLHWPDRYAGGLFGQGDFLPSKYEEAETPVQFEEQLAACQELVKAGKVRYIGVSNETPYGVCSMASLAKMFPDLYPKIVSIQNSYSLVVRKDYEAGLAEACYHHKVASLPYSPLAGGSLTGKYRSGPIEGARLSLFPGFMDRYMGSQNEAAVNAYCELAEESELTPSQLALSWCYHNELVCSTIIGATTMEQLGENLKAYDVRLNDDMQEKISKVYKQYTDPTKARN</sequence>
<dbReference type="PANTHER" id="PTHR43364:SF4">
    <property type="entry name" value="NAD(P)-LINKED OXIDOREDUCTASE SUPERFAMILY PROTEIN"/>
    <property type="match status" value="1"/>
</dbReference>
<dbReference type="CDD" id="cd19094">
    <property type="entry name" value="AKR_Tas-like"/>
    <property type="match status" value="1"/>
</dbReference>
<dbReference type="EMBL" id="HBGS01047066">
    <property type="protein sequence ID" value="CAD9460725.1"/>
    <property type="molecule type" value="Transcribed_RNA"/>
</dbReference>
<dbReference type="AlphaFoldDB" id="A0A7S2GNW6"/>
<dbReference type="PANTHER" id="PTHR43364">
    <property type="entry name" value="NADH-SPECIFIC METHYLGLYOXAL REDUCTASE-RELATED"/>
    <property type="match status" value="1"/>
</dbReference>
<evidence type="ECO:0000256" key="1">
    <source>
        <dbReference type="ARBA" id="ARBA00023002"/>
    </source>
</evidence>
<dbReference type="PRINTS" id="PR00069">
    <property type="entry name" value="ALDKETRDTASE"/>
</dbReference>
<evidence type="ECO:0000259" key="2">
    <source>
        <dbReference type="Pfam" id="PF00248"/>
    </source>
</evidence>
<protein>
    <recommendedName>
        <fullName evidence="2">NADP-dependent oxidoreductase domain-containing protein</fullName>
    </recommendedName>
</protein>
<dbReference type="InterPro" id="IPR020471">
    <property type="entry name" value="AKR"/>
</dbReference>
<dbReference type="InterPro" id="IPR023210">
    <property type="entry name" value="NADP_OxRdtase_dom"/>
</dbReference>
<proteinExistence type="predicted"/>
<dbReference type="Gene3D" id="3.20.20.100">
    <property type="entry name" value="NADP-dependent oxidoreductase domain"/>
    <property type="match status" value="1"/>
</dbReference>
<dbReference type="InterPro" id="IPR036812">
    <property type="entry name" value="NAD(P)_OxRdtase_dom_sf"/>
</dbReference>
<reference evidence="3" key="1">
    <citation type="submission" date="2021-01" db="EMBL/GenBank/DDBJ databases">
        <authorList>
            <person name="Corre E."/>
            <person name="Pelletier E."/>
            <person name="Niang G."/>
            <person name="Scheremetjew M."/>
            <person name="Finn R."/>
            <person name="Kale V."/>
            <person name="Holt S."/>
            <person name="Cochrane G."/>
            <person name="Meng A."/>
            <person name="Brown T."/>
            <person name="Cohen L."/>
        </authorList>
    </citation>
    <scope>NUCLEOTIDE SEQUENCE</scope>
    <source>
        <strain evidence="3">CCMP1381</strain>
    </source>
</reference>
<gene>
    <name evidence="3" type="ORF">DSPE1174_LOCUS24417</name>
</gene>
<dbReference type="SUPFAM" id="SSF51430">
    <property type="entry name" value="NAD(P)-linked oxidoreductase"/>
    <property type="match status" value="1"/>
</dbReference>
<name>A0A7S2GNW6_9STRA</name>